<dbReference type="GO" id="GO:0099095">
    <property type="term" value="F:ligand-gated monoatomic anion channel activity"/>
    <property type="evidence" value="ECO:0007669"/>
    <property type="project" value="UniProtKB-ARBA"/>
</dbReference>
<dbReference type="InterPro" id="IPR006029">
    <property type="entry name" value="Neurotrans-gated_channel_TM"/>
</dbReference>
<evidence type="ECO:0000256" key="6">
    <source>
        <dbReference type="ARBA" id="ARBA00022729"/>
    </source>
</evidence>
<name>A0AAW0UBT5_SCYPA</name>
<evidence type="ECO:0000256" key="12">
    <source>
        <dbReference type="SAM" id="SignalP"/>
    </source>
</evidence>
<keyword evidence="6 12" id="KW-0732">Signal</keyword>
<reference evidence="15 16" key="1">
    <citation type="submission" date="2023-03" db="EMBL/GenBank/DDBJ databases">
        <title>High-quality genome of Scylla paramamosain provides insights in environmental adaptation.</title>
        <authorList>
            <person name="Zhang L."/>
        </authorList>
    </citation>
    <scope>NUCLEOTIDE SEQUENCE [LARGE SCALE GENOMIC DNA]</scope>
    <source>
        <strain evidence="15">LZ_2023a</strain>
        <tissue evidence="15">Muscle</tissue>
    </source>
</reference>
<dbReference type="Gene3D" id="2.70.170.10">
    <property type="entry name" value="Neurotransmitter-gated ion-channel ligand-binding domain"/>
    <property type="match status" value="1"/>
</dbReference>
<accession>A0AAW0UBT5</accession>
<keyword evidence="16" id="KW-1185">Reference proteome</keyword>
<evidence type="ECO:0000256" key="5">
    <source>
        <dbReference type="ARBA" id="ARBA00022692"/>
    </source>
</evidence>
<dbReference type="PRINTS" id="PR00252">
    <property type="entry name" value="NRIONCHANNEL"/>
</dbReference>
<evidence type="ECO:0000313" key="16">
    <source>
        <dbReference type="Proteomes" id="UP001487740"/>
    </source>
</evidence>
<feature type="domain" description="Neurotransmitter-gated ion-channel transmembrane" evidence="14">
    <location>
        <begin position="278"/>
        <end position="335"/>
    </location>
</feature>
<keyword evidence="4" id="KW-1003">Cell membrane</keyword>
<evidence type="ECO:0000256" key="11">
    <source>
        <dbReference type="SAM" id="Phobius"/>
    </source>
</evidence>
<evidence type="ECO:0000256" key="7">
    <source>
        <dbReference type="ARBA" id="ARBA00022989"/>
    </source>
</evidence>
<keyword evidence="10" id="KW-0407">Ion channel</keyword>
<feature type="transmembrane region" description="Helical" evidence="11">
    <location>
        <begin position="216"/>
        <end position="238"/>
    </location>
</feature>
<evidence type="ECO:0000256" key="1">
    <source>
        <dbReference type="ARBA" id="ARBA00004141"/>
    </source>
</evidence>
<evidence type="ECO:0000259" key="13">
    <source>
        <dbReference type="Pfam" id="PF02931"/>
    </source>
</evidence>
<dbReference type="GO" id="GO:0005254">
    <property type="term" value="F:chloride channel activity"/>
    <property type="evidence" value="ECO:0007669"/>
    <property type="project" value="UniProtKB-ARBA"/>
</dbReference>
<dbReference type="Proteomes" id="UP001487740">
    <property type="component" value="Unassembled WGS sequence"/>
</dbReference>
<keyword evidence="8" id="KW-0406">Ion transport</keyword>
<feature type="transmembrane region" description="Helical" evidence="11">
    <location>
        <begin position="295"/>
        <end position="317"/>
    </location>
</feature>
<evidence type="ECO:0000256" key="3">
    <source>
        <dbReference type="ARBA" id="ARBA00022448"/>
    </source>
</evidence>
<feature type="domain" description="Neurotransmitter-gated ion-channel transmembrane" evidence="14">
    <location>
        <begin position="221"/>
        <end position="261"/>
    </location>
</feature>
<dbReference type="AlphaFoldDB" id="A0AAW0UBT5"/>
<dbReference type="SUPFAM" id="SSF63712">
    <property type="entry name" value="Nicotinic receptor ligand binding domain-like"/>
    <property type="match status" value="1"/>
</dbReference>
<dbReference type="GO" id="GO:0005886">
    <property type="term" value="C:plasma membrane"/>
    <property type="evidence" value="ECO:0007669"/>
    <property type="project" value="UniProtKB-SubCell"/>
</dbReference>
<keyword evidence="9 11" id="KW-0472">Membrane</keyword>
<dbReference type="Pfam" id="PF02932">
    <property type="entry name" value="Neur_chan_memb"/>
    <property type="match status" value="2"/>
</dbReference>
<dbReference type="InterPro" id="IPR006201">
    <property type="entry name" value="Neur_channel"/>
</dbReference>
<organism evidence="15 16">
    <name type="scientific">Scylla paramamosain</name>
    <name type="common">Mud crab</name>
    <dbReference type="NCBI Taxonomy" id="85552"/>
    <lineage>
        <taxon>Eukaryota</taxon>
        <taxon>Metazoa</taxon>
        <taxon>Ecdysozoa</taxon>
        <taxon>Arthropoda</taxon>
        <taxon>Crustacea</taxon>
        <taxon>Multicrustacea</taxon>
        <taxon>Malacostraca</taxon>
        <taxon>Eumalacostraca</taxon>
        <taxon>Eucarida</taxon>
        <taxon>Decapoda</taxon>
        <taxon>Pleocyemata</taxon>
        <taxon>Brachyura</taxon>
        <taxon>Eubrachyura</taxon>
        <taxon>Portunoidea</taxon>
        <taxon>Portunidae</taxon>
        <taxon>Portuninae</taxon>
        <taxon>Scylla</taxon>
    </lineage>
</organism>
<dbReference type="InterPro" id="IPR036734">
    <property type="entry name" value="Neur_chan_lig-bd_sf"/>
</dbReference>
<evidence type="ECO:0000256" key="4">
    <source>
        <dbReference type="ARBA" id="ARBA00022475"/>
    </source>
</evidence>
<gene>
    <name evidence="15" type="ORF">O3P69_005456</name>
</gene>
<keyword evidence="7 11" id="KW-1133">Transmembrane helix</keyword>
<dbReference type="InterPro" id="IPR038050">
    <property type="entry name" value="Neuro_actylchol_rec"/>
</dbReference>
<sequence length="402" mass="45378">MMREGLRPRLFLALFCLARSGSAKKTGVPLEVGISVLVRNLAKIDESEGMVMMEVNLRVKWRDTRLRPPPDLEPSQYVPLDPAILTRIWVPDLYIDHSSGANTPRVLTSIASVWIYGDTTVDYSGNMFVELSCRMDYAWFPRDHQICSFRMESYAYTLDRNVYVWVPPGLEVSKMIHSEQFLVRFEEADPYTRVQDVYGTYPALAFRVHLTRRLSYMLLQVYLPSGLFVVVSFVSLLVPADAIPGRMTLCITTILTMSALLGVAMPLVTCLRIQVLKFSIPYRQSTPRVSYVRAIDVWLLSCLSFVSIVLLEFGAVIKHPSAQDTPATHQEQKQQNVKNCSWILGDSLKISLPSSKKVDRVSLVLLPSFFFVFNLAYWGWFLSGSQAAIPSLKGNNATVEAS</sequence>
<comment type="caution">
    <text evidence="15">The sequence shown here is derived from an EMBL/GenBank/DDBJ whole genome shotgun (WGS) entry which is preliminary data.</text>
</comment>
<proteinExistence type="predicted"/>
<dbReference type="InterPro" id="IPR036719">
    <property type="entry name" value="Neuro-gated_channel_TM_sf"/>
</dbReference>
<feature type="transmembrane region" description="Helical" evidence="11">
    <location>
        <begin position="361"/>
        <end position="380"/>
    </location>
</feature>
<feature type="signal peptide" evidence="12">
    <location>
        <begin position="1"/>
        <end position="23"/>
    </location>
</feature>
<dbReference type="EMBL" id="JARAKH010000016">
    <property type="protein sequence ID" value="KAK8396411.1"/>
    <property type="molecule type" value="Genomic_DNA"/>
</dbReference>
<evidence type="ECO:0000256" key="8">
    <source>
        <dbReference type="ARBA" id="ARBA00023065"/>
    </source>
</evidence>
<dbReference type="PANTHER" id="PTHR18945">
    <property type="entry name" value="NEUROTRANSMITTER GATED ION CHANNEL"/>
    <property type="match status" value="1"/>
</dbReference>
<dbReference type="Gene3D" id="1.20.58.390">
    <property type="entry name" value="Neurotransmitter-gated ion-channel transmembrane domain"/>
    <property type="match status" value="1"/>
</dbReference>
<keyword evidence="3" id="KW-0813">Transport</keyword>
<dbReference type="Pfam" id="PF02931">
    <property type="entry name" value="Neur_chan_LBD"/>
    <property type="match status" value="1"/>
</dbReference>
<evidence type="ECO:0000313" key="15">
    <source>
        <dbReference type="EMBL" id="KAK8396411.1"/>
    </source>
</evidence>
<feature type="domain" description="Neurotransmitter-gated ion-channel ligand-binding" evidence="13">
    <location>
        <begin position="25"/>
        <end position="213"/>
    </location>
</feature>
<protein>
    <submittedName>
        <fullName evidence="15">Uncharacterized protein</fullName>
    </submittedName>
</protein>
<feature type="chain" id="PRO_5043609409" evidence="12">
    <location>
        <begin position="24"/>
        <end position="402"/>
    </location>
</feature>
<comment type="subcellular location">
    <subcellularLocation>
        <location evidence="2">Cell membrane</location>
    </subcellularLocation>
    <subcellularLocation>
        <location evidence="1">Membrane</location>
        <topology evidence="1">Multi-pass membrane protein</topology>
    </subcellularLocation>
</comment>
<dbReference type="GO" id="GO:0004888">
    <property type="term" value="F:transmembrane signaling receptor activity"/>
    <property type="evidence" value="ECO:0007669"/>
    <property type="project" value="InterPro"/>
</dbReference>
<evidence type="ECO:0000256" key="9">
    <source>
        <dbReference type="ARBA" id="ARBA00023136"/>
    </source>
</evidence>
<evidence type="ECO:0000259" key="14">
    <source>
        <dbReference type="Pfam" id="PF02932"/>
    </source>
</evidence>
<keyword evidence="5 11" id="KW-0812">Transmembrane</keyword>
<dbReference type="PRINTS" id="PR00253">
    <property type="entry name" value="GABAARECEPTR"/>
</dbReference>
<dbReference type="GO" id="GO:0005230">
    <property type="term" value="F:extracellular ligand-gated monoatomic ion channel activity"/>
    <property type="evidence" value="ECO:0007669"/>
    <property type="project" value="InterPro"/>
</dbReference>
<dbReference type="SUPFAM" id="SSF90112">
    <property type="entry name" value="Neurotransmitter-gated ion-channel transmembrane pore"/>
    <property type="match status" value="1"/>
</dbReference>
<dbReference type="InterPro" id="IPR006028">
    <property type="entry name" value="GABAA/Glycine_rcpt"/>
</dbReference>
<evidence type="ECO:0000256" key="10">
    <source>
        <dbReference type="ARBA" id="ARBA00023303"/>
    </source>
</evidence>
<dbReference type="InterPro" id="IPR006202">
    <property type="entry name" value="Neur_chan_lig-bd"/>
</dbReference>
<feature type="transmembrane region" description="Helical" evidence="11">
    <location>
        <begin position="250"/>
        <end position="275"/>
    </location>
</feature>
<evidence type="ECO:0000256" key="2">
    <source>
        <dbReference type="ARBA" id="ARBA00004236"/>
    </source>
</evidence>